<feature type="transmembrane region" description="Helical" evidence="7">
    <location>
        <begin position="314"/>
        <end position="338"/>
    </location>
</feature>
<protein>
    <submittedName>
        <fullName evidence="9">MFS general substrate transporter</fullName>
    </submittedName>
</protein>
<organism evidence="9 10">
    <name type="scientific">Plenodomus tracheiphilus IPT5</name>
    <dbReference type="NCBI Taxonomy" id="1408161"/>
    <lineage>
        <taxon>Eukaryota</taxon>
        <taxon>Fungi</taxon>
        <taxon>Dikarya</taxon>
        <taxon>Ascomycota</taxon>
        <taxon>Pezizomycotina</taxon>
        <taxon>Dothideomycetes</taxon>
        <taxon>Pleosporomycetidae</taxon>
        <taxon>Pleosporales</taxon>
        <taxon>Pleosporineae</taxon>
        <taxon>Leptosphaeriaceae</taxon>
        <taxon>Plenodomus</taxon>
    </lineage>
</organism>
<feature type="transmembrane region" description="Helical" evidence="7">
    <location>
        <begin position="151"/>
        <end position="171"/>
    </location>
</feature>
<evidence type="ECO:0000256" key="6">
    <source>
        <dbReference type="SAM" id="MobiDB-lite"/>
    </source>
</evidence>
<evidence type="ECO:0000256" key="5">
    <source>
        <dbReference type="ARBA" id="ARBA00023136"/>
    </source>
</evidence>
<keyword evidence="5 7" id="KW-0472">Membrane</keyword>
<dbReference type="SUPFAM" id="SSF103473">
    <property type="entry name" value="MFS general substrate transporter"/>
    <property type="match status" value="1"/>
</dbReference>
<dbReference type="AlphaFoldDB" id="A0A6A7BKM5"/>
<dbReference type="InterPro" id="IPR020846">
    <property type="entry name" value="MFS_dom"/>
</dbReference>
<feature type="transmembrane region" description="Helical" evidence="7">
    <location>
        <begin position="126"/>
        <end position="145"/>
    </location>
</feature>
<dbReference type="GO" id="GO:0022857">
    <property type="term" value="F:transmembrane transporter activity"/>
    <property type="evidence" value="ECO:0007669"/>
    <property type="project" value="InterPro"/>
</dbReference>
<feature type="transmembrane region" description="Helical" evidence="7">
    <location>
        <begin position="92"/>
        <end position="114"/>
    </location>
</feature>
<dbReference type="PROSITE" id="PS50850">
    <property type="entry name" value="MFS"/>
    <property type="match status" value="1"/>
</dbReference>
<feature type="transmembrane region" description="Helical" evidence="7">
    <location>
        <begin position="183"/>
        <end position="205"/>
    </location>
</feature>
<keyword evidence="2" id="KW-0813">Transport</keyword>
<proteinExistence type="predicted"/>
<evidence type="ECO:0000256" key="3">
    <source>
        <dbReference type="ARBA" id="ARBA00022692"/>
    </source>
</evidence>
<evidence type="ECO:0000256" key="2">
    <source>
        <dbReference type="ARBA" id="ARBA00022448"/>
    </source>
</evidence>
<keyword evidence="10" id="KW-1185">Reference proteome</keyword>
<dbReference type="InterPro" id="IPR001958">
    <property type="entry name" value="Tet-R_TetA/multi-R_MdtG-like"/>
</dbReference>
<feature type="region of interest" description="Disordered" evidence="6">
    <location>
        <begin position="1"/>
        <end position="33"/>
    </location>
</feature>
<dbReference type="EMBL" id="MU006291">
    <property type="protein sequence ID" value="KAF2855015.1"/>
    <property type="molecule type" value="Genomic_DNA"/>
</dbReference>
<dbReference type="InterPro" id="IPR011701">
    <property type="entry name" value="MFS"/>
</dbReference>
<comment type="subcellular location">
    <subcellularLocation>
        <location evidence="1">Membrane</location>
        <topology evidence="1">Multi-pass membrane protein</topology>
    </subcellularLocation>
</comment>
<evidence type="ECO:0000256" key="1">
    <source>
        <dbReference type="ARBA" id="ARBA00004141"/>
    </source>
</evidence>
<evidence type="ECO:0000313" key="10">
    <source>
        <dbReference type="Proteomes" id="UP000799423"/>
    </source>
</evidence>
<feature type="domain" description="Major facilitator superfamily (MFS) profile" evidence="8">
    <location>
        <begin position="58"/>
        <end position="477"/>
    </location>
</feature>
<dbReference type="OrthoDB" id="419616at2759"/>
<feature type="transmembrane region" description="Helical" evidence="7">
    <location>
        <begin position="282"/>
        <end position="302"/>
    </location>
</feature>
<evidence type="ECO:0000259" key="8">
    <source>
        <dbReference type="PROSITE" id="PS50850"/>
    </source>
</evidence>
<dbReference type="Gene3D" id="1.20.1250.20">
    <property type="entry name" value="MFS general substrate transporter like domains"/>
    <property type="match status" value="1"/>
</dbReference>
<dbReference type="Proteomes" id="UP000799423">
    <property type="component" value="Unassembled WGS sequence"/>
</dbReference>
<dbReference type="CDD" id="cd17330">
    <property type="entry name" value="MFS_SLC46_TetA_like"/>
    <property type="match status" value="1"/>
</dbReference>
<reference evidence="9" key="1">
    <citation type="submission" date="2020-01" db="EMBL/GenBank/DDBJ databases">
        <authorList>
            <consortium name="DOE Joint Genome Institute"/>
            <person name="Haridas S."/>
            <person name="Albert R."/>
            <person name="Binder M."/>
            <person name="Bloem J."/>
            <person name="Labutti K."/>
            <person name="Salamov A."/>
            <person name="Andreopoulos B."/>
            <person name="Baker S.E."/>
            <person name="Barry K."/>
            <person name="Bills G."/>
            <person name="Bluhm B.H."/>
            <person name="Cannon C."/>
            <person name="Castanera R."/>
            <person name="Culley D.E."/>
            <person name="Daum C."/>
            <person name="Ezra D."/>
            <person name="Gonzalez J.B."/>
            <person name="Henrissat B."/>
            <person name="Kuo A."/>
            <person name="Liang C."/>
            <person name="Lipzen A."/>
            <person name="Lutzoni F."/>
            <person name="Magnuson J."/>
            <person name="Mondo S."/>
            <person name="Nolan M."/>
            <person name="Ohm R."/>
            <person name="Pangilinan J."/>
            <person name="Park H.-J."/>
            <person name="Ramirez L."/>
            <person name="Alfaro M."/>
            <person name="Sun H."/>
            <person name="Tritt A."/>
            <person name="Yoshinaga Y."/>
            <person name="Zwiers L.-H."/>
            <person name="Turgeon B.G."/>
            <person name="Goodwin S.B."/>
            <person name="Spatafora J.W."/>
            <person name="Crous P.W."/>
            <person name="Grigoriev I.V."/>
        </authorList>
    </citation>
    <scope>NUCLEOTIDE SEQUENCE</scope>
    <source>
        <strain evidence="9">IPT5</strain>
    </source>
</reference>
<evidence type="ECO:0000313" key="9">
    <source>
        <dbReference type="EMBL" id="KAF2855015.1"/>
    </source>
</evidence>
<accession>A0A6A7BKM5</accession>
<dbReference type="Pfam" id="PF07690">
    <property type="entry name" value="MFS_1"/>
    <property type="match status" value="1"/>
</dbReference>
<dbReference type="InterPro" id="IPR036259">
    <property type="entry name" value="MFS_trans_sf"/>
</dbReference>
<sequence>MSHTRSIQRSHETTPLLTEVAPEPLAPGEADGIAGNRIDEENEEDRPEVPLPKTQIFLLCFTSISGPIAFFSIFPYINFMIENIGNVEKEDVGFYSGLIESLFSATQMCVMILWGRASDRFGRKPVLVLSLLGMSAATTLFGMSSSLWQMVVFRCTAGVFAGTVVTVRAMFSEISTKQTQARAFSFFSFAYNLGIFIGPLIGGALESPADKYPSLFGQIQFFQKYPYALPNIVISGIAFITALTTIFFVKETLHIHHDRKATDEPPMSSWQLIRRPGVTPVLLVYNYVMLLAFTLTAVFPVFQYTPVDLGGLGFSPAIIAACTGLNGASQAIWLLLAFPKLHRRFGTGRILWFCAIAWPIFFAMCPMYHFLLAYGYKILFWSTGPPMLVLGSGVAMAFTGIQLALNDIAPSHETLGTLNAIALAAQSGLRAVAPAAATSVYAIGVKYNILGGQLFWLCNVVLAVGLLWLLRVLPEKAKGVVKRKQSARV</sequence>
<feature type="transmembrane region" description="Helical" evidence="7">
    <location>
        <begin position="387"/>
        <end position="405"/>
    </location>
</feature>
<evidence type="ECO:0000256" key="4">
    <source>
        <dbReference type="ARBA" id="ARBA00022989"/>
    </source>
</evidence>
<gene>
    <name evidence="9" type="ORF">T440DRAFT_201347</name>
</gene>
<feature type="transmembrane region" description="Helical" evidence="7">
    <location>
        <begin position="350"/>
        <end position="375"/>
    </location>
</feature>
<evidence type="ECO:0000256" key="7">
    <source>
        <dbReference type="SAM" id="Phobius"/>
    </source>
</evidence>
<dbReference type="PANTHER" id="PTHR23504">
    <property type="entry name" value="MAJOR FACILITATOR SUPERFAMILY DOMAIN-CONTAINING PROTEIN 10"/>
    <property type="match status" value="1"/>
</dbReference>
<feature type="transmembrane region" description="Helical" evidence="7">
    <location>
        <begin position="56"/>
        <end position="77"/>
    </location>
</feature>
<keyword evidence="4 7" id="KW-1133">Transmembrane helix</keyword>
<dbReference type="PANTHER" id="PTHR23504:SF3">
    <property type="entry name" value="MAJOR FACILITATOR SUPERFAMILY (MFS) PROFILE DOMAIN-CONTAINING PROTEIN"/>
    <property type="match status" value="1"/>
</dbReference>
<feature type="transmembrane region" description="Helical" evidence="7">
    <location>
        <begin position="417"/>
        <end position="442"/>
    </location>
</feature>
<dbReference type="PRINTS" id="PR01035">
    <property type="entry name" value="TCRTETA"/>
</dbReference>
<keyword evidence="3 7" id="KW-0812">Transmembrane</keyword>
<name>A0A6A7BKM5_9PLEO</name>
<feature type="transmembrane region" description="Helical" evidence="7">
    <location>
        <begin position="225"/>
        <end position="249"/>
    </location>
</feature>
<feature type="transmembrane region" description="Helical" evidence="7">
    <location>
        <begin position="454"/>
        <end position="473"/>
    </location>
</feature>
<dbReference type="GO" id="GO:0016020">
    <property type="term" value="C:membrane"/>
    <property type="evidence" value="ECO:0007669"/>
    <property type="project" value="UniProtKB-SubCell"/>
</dbReference>